<comment type="caution">
    <text evidence="1">The sequence shown here is derived from an EMBL/GenBank/DDBJ whole genome shotgun (WGS) entry which is preliminary data.</text>
</comment>
<evidence type="ECO:0000313" key="2">
    <source>
        <dbReference type="Proteomes" id="UP000316331"/>
    </source>
</evidence>
<name>A0A543FHA4_9NOCA</name>
<dbReference type="Gene3D" id="3.40.50.1820">
    <property type="entry name" value="alpha/beta hydrolase"/>
    <property type="match status" value="1"/>
</dbReference>
<dbReference type="AlphaFoldDB" id="A0A543FHA4"/>
<sequence>MTRPFSLFPGNCCNRVTQVLGTLGGMALGVVLATTATAAPLYPAPDPDPFYAAPADLAAHRPGDVLDVRELPPLPLFPGAIVRQVEFRSTDSHGTPIAATTTILTPLFNRPDAPLLSYQHFINSLGSQCAVSRRLYDNDVNLSLTTPILNVALQQGWSIALPDHLGPQFALGAARLGGQITLDGIRAAKRLPELGLANSPVGMVGYSGGGIATSWAAALQPTYAPELNLAGAAIGGVPMNLWTMAEALGYDPHPAFGLAMAVAIGLEREYPNRLPLGAHLNPRGLEVRAAMANSCTNELLAIGANTGARDYASNPFFDMPADARAVVEENSLELYPGVPEIPMFEWHSPSDPLIPVGSIANTDRRWCDAGVQLETLRVSVPEHLSAALAGAPAAMTWLDARIKGHPAPRNC</sequence>
<dbReference type="GO" id="GO:0016042">
    <property type="term" value="P:lipid catabolic process"/>
    <property type="evidence" value="ECO:0007669"/>
    <property type="project" value="InterPro"/>
</dbReference>
<dbReference type="EMBL" id="VFPG01000001">
    <property type="protein sequence ID" value="TQM33201.1"/>
    <property type="molecule type" value="Genomic_DNA"/>
</dbReference>
<dbReference type="InterPro" id="IPR005152">
    <property type="entry name" value="Lipase_secreted"/>
</dbReference>
<keyword evidence="2" id="KW-1185">Reference proteome</keyword>
<dbReference type="PANTHER" id="PTHR34853">
    <property type="match status" value="1"/>
</dbReference>
<reference evidence="1 2" key="1">
    <citation type="submission" date="2019-06" db="EMBL/GenBank/DDBJ databases">
        <title>Sequencing the genomes of 1000 actinobacteria strains.</title>
        <authorList>
            <person name="Klenk H.-P."/>
        </authorList>
    </citation>
    <scope>NUCLEOTIDE SEQUENCE [LARGE SCALE GENOMIC DNA]</scope>
    <source>
        <strain evidence="1 2">DSM 103495</strain>
    </source>
</reference>
<dbReference type="Pfam" id="PF03583">
    <property type="entry name" value="LIP"/>
    <property type="match status" value="1"/>
</dbReference>
<proteinExistence type="predicted"/>
<dbReference type="PANTHER" id="PTHR34853:SF1">
    <property type="entry name" value="LIPASE 5"/>
    <property type="match status" value="1"/>
</dbReference>
<dbReference type="InterPro" id="IPR029058">
    <property type="entry name" value="AB_hydrolase_fold"/>
</dbReference>
<organism evidence="1 2">
    <name type="scientific">Nocardia bhagyanarayanae</name>
    <dbReference type="NCBI Taxonomy" id="1215925"/>
    <lineage>
        <taxon>Bacteria</taxon>
        <taxon>Bacillati</taxon>
        <taxon>Actinomycetota</taxon>
        <taxon>Actinomycetes</taxon>
        <taxon>Mycobacteriales</taxon>
        <taxon>Nocardiaceae</taxon>
        <taxon>Nocardia</taxon>
    </lineage>
</organism>
<dbReference type="PIRSF" id="PIRSF029171">
    <property type="entry name" value="Esterase_LipA"/>
    <property type="match status" value="1"/>
</dbReference>
<evidence type="ECO:0000313" key="1">
    <source>
        <dbReference type="EMBL" id="TQM33201.1"/>
    </source>
</evidence>
<dbReference type="GO" id="GO:0004806">
    <property type="term" value="F:triacylglycerol lipase activity"/>
    <property type="evidence" value="ECO:0007669"/>
    <property type="project" value="InterPro"/>
</dbReference>
<dbReference type="Proteomes" id="UP000316331">
    <property type="component" value="Unassembled WGS sequence"/>
</dbReference>
<protein>
    <submittedName>
        <fullName evidence="1">Secretory lipase</fullName>
    </submittedName>
</protein>
<dbReference type="Gene3D" id="1.10.260.130">
    <property type="match status" value="1"/>
</dbReference>
<accession>A0A543FHA4</accession>
<dbReference type="SUPFAM" id="SSF53474">
    <property type="entry name" value="alpha/beta-Hydrolases"/>
    <property type="match status" value="1"/>
</dbReference>
<gene>
    <name evidence="1" type="ORF">FB390_4920</name>
</gene>